<proteinExistence type="predicted"/>
<evidence type="ECO:0000256" key="1">
    <source>
        <dbReference type="PROSITE-ProRule" id="PRU00235"/>
    </source>
</evidence>
<feature type="repeat" description="RCC1" evidence="1">
    <location>
        <begin position="41"/>
        <end position="81"/>
    </location>
</feature>
<feature type="region of interest" description="Disordered" evidence="2">
    <location>
        <begin position="321"/>
        <end position="376"/>
    </location>
</feature>
<dbReference type="PANTHER" id="PTHR45982">
    <property type="entry name" value="REGULATOR OF CHROMOSOME CONDENSATION"/>
    <property type="match status" value="1"/>
</dbReference>
<dbReference type="InterPro" id="IPR009091">
    <property type="entry name" value="RCC1/BLIP-II"/>
</dbReference>
<sequence length="1047" mass="107087">MAVACGSNVSGRCDLPALAAGLTYTQVAGGQRHTVLLRSDGTAVACGDNGHGQCDLPALAADLAYTQVAAGRRHTVLLRSDGKAVACGDNADGGCDLPEVVAGLTYTQVAAGWGQTVLLRSDGTAVACGDNEYGKCALPVLTAGLTYAQVAAGPGHSALLRSDGTAVACGLNVAGRCDLPALAAGLTYTQVAAGRRHTVLLRSDGTAVACGDNGSGQCSLPALTAGLLYAAHLFPALTLLLEASLDGDSVRFLTLGGVERCRARAGPAARLSGIYDQLVADHCRTRLGAGVWRVDAVLPGGRLLSGASACETVADAFGPARALQGGGHHNGDRHGHSHGGDVVDAASRAPARPARRSSQRPAGTDSGRGAGTIGGSRVRLPLQGRLEFIRFQAPLESLAMHHVTGTCDDADDGVAGALSAAEATAPPPPSRRGDGDGVDDDVGAGGRRPRAAAASGAGPPREAGAEAGGPAEGSETEGSGTEPPSPAGAENGDAGAPRDDPLASRTGPPTTLRMQPAHLPGRPPSAISELALRVESLLGRFGDVVGKPEVTALAERGGTVSLEVHVRLADRAAALAAAESLHGVDWRSEAEERLRALRWQTILRVPADFRERLAEAMAFSLGPRSWAAAASTLAEAWPPEGVPEGAAAGAALATRAWPAEPEAEPEGHFGLQKLFVQRRQSGVALHLWGCLARAAGGPTPPAIAGLDLDLHSASPSRVHGWAPEWDWWTAWCHLEPADVQIPGGVFAEQVRAEGAAEAGRVAREAWRGAGSPAGQRWTRPRLPRQAVAPFGLQARLCDVAAGVRLGRICAELQLQGDWPGLRLLGHLRGAGRVRGPRGRARPRMSPRAAVRAGREQRRALCVLVLAGLSDNVATVEVLGGVPSHPALRPADAFTSAAFARLAALDVGVACPGSAGSVADACAAVVAETLVRYADVLLELADEDIEYRALIWFAFEAPASAGGAGEYAGDVVPHLDGGSVVSDDVEPPLVADSVVCAEGEGRSVSEGVFVSFLGGFSVAAVACAAKGPKSVVESLLDLAEVQVVQMRP</sequence>
<feature type="compositionally biased region" description="Low complexity" evidence="2">
    <location>
        <begin position="451"/>
        <end position="462"/>
    </location>
</feature>
<dbReference type="Proteomes" id="UP001189429">
    <property type="component" value="Unassembled WGS sequence"/>
</dbReference>
<dbReference type="PANTHER" id="PTHR45982:SF1">
    <property type="entry name" value="REGULATOR OF CHROMOSOME CONDENSATION"/>
    <property type="match status" value="1"/>
</dbReference>
<dbReference type="InterPro" id="IPR000408">
    <property type="entry name" value="Reg_chr_condens"/>
</dbReference>
<keyword evidence="4" id="KW-1185">Reference proteome</keyword>
<protein>
    <submittedName>
        <fullName evidence="3">Uncharacterized protein</fullName>
    </submittedName>
</protein>
<feature type="compositionally biased region" description="Basic and acidic residues" evidence="2">
    <location>
        <begin position="329"/>
        <end position="341"/>
    </location>
</feature>
<evidence type="ECO:0000313" key="3">
    <source>
        <dbReference type="EMBL" id="CAK0841372.1"/>
    </source>
</evidence>
<dbReference type="PROSITE" id="PS50012">
    <property type="entry name" value="RCC1_3"/>
    <property type="match status" value="1"/>
</dbReference>
<gene>
    <name evidence="3" type="ORF">PCOR1329_LOCUS36591</name>
</gene>
<feature type="region of interest" description="Disordered" evidence="2">
    <location>
        <begin position="419"/>
        <end position="524"/>
    </location>
</feature>
<dbReference type="EMBL" id="CAUYUJ010014449">
    <property type="protein sequence ID" value="CAK0841372.1"/>
    <property type="molecule type" value="Genomic_DNA"/>
</dbReference>
<feature type="compositionally biased region" description="Low complexity" evidence="2">
    <location>
        <begin position="472"/>
        <end position="482"/>
    </location>
</feature>
<organism evidence="3 4">
    <name type="scientific">Prorocentrum cordatum</name>
    <dbReference type="NCBI Taxonomy" id="2364126"/>
    <lineage>
        <taxon>Eukaryota</taxon>
        <taxon>Sar</taxon>
        <taxon>Alveolata</taxon>
        <taxon>Dinophyceae</taxon>
        <taxon>Prorocentrales</taxon>
        <taxon>Prorocentraceae</taxon>
        <taxon>Prorocentrum</taxon>
    </lineage>
</organism>
<evidence type="ECO:0000313" key="4">
    <source>
        <dbReference type="Proteomes" id="UP001189429"/>
    </source>
</evidence>
<evidence type="ECO:0000256" key="2">
    <source>
        <dbReference type="SAM" id="MobiDB-lite"/>
    </source>
</evidence>
<dbReference type="Gene3D" id="2.130.10.30">
    <property type="entry name" value="Regulator of chromosome condensation 1/beta-lactamase-inhibitor protein II"/>
    <property type="match status" value="2"/>
</dbReference>
<name>A0ABN9T8Z3_9DINO</name>
<reference evidence="3" key="1">
    <citation type="submission" date="2023-10" db="EMBL/GenBank/DDBJ databases">
        <authorList>
            <person name="Chen Y."/>
            <person name="Shah S."/>
            <person name="Dougan E. K."/>
            <person name="Thang M."/>
            <person name="Chan C."/>
        </authorList>
    </citation>
    <scope>NUCLEOTIDE SEQUENCE [LARGE SCALE GENOMIC DNA]</scope>
</reference>
<accession>A0ABN9T8Z3</accession>
<dbReference type="SUPFAM" id="SSF50985">
    <property type="entry name" value="RCC1/BLIP-II"/>
    <property type="match status" value="1"/>
</dbReference>
<dbReference type="InterPro" id="IPR051553">
    <property type="entry name" value="Ran_GTPase-activating"/>
</dbReference>
<comment type="caution">
    <text evidence="3">The sequence shown here is derived from an EMBL/GenBank/DDBJ whole genome shotgun (WGS) entry which is preliminary data.</text>
</comment>
<dbReference type="PROSITE" id="PS00626">
    <property type="entry name" value="RCC1_2"/>
    <property type="match status" value="3"/>
</dbReference>
<dbReference type="Pfam" id="PF13540">
    <property type="entry name" value="RCC1_2"/>
    <property type="match status" value="5"/>
</dbReference>